<dbReference type="Proteomes" id="UP000295554">
    <property type="component" value="Unassembled WGS sequence"/>
</dbReference>
<dbReference type="EMBL" id="SMSE01000002">
    <property type="protein sequence ID" value="TDG13948.1"/>
    <property type="molecule type" value="Genomic_DNA"/>
</dbReference>
<dbReference type="RefSeq" id="WP_133212427.1">
    <property type="nucleotide sequence ID" value="NZ_SMSE01000002.1"/>
</dbReference>
<organism evidence="2 3">
    <name type="scientific">Seongchinamella unica</name>
    <dbReference type="NCBI Taxonomy" id="2547392"/>
    <lineage>
        <taxon>Bacteria</taxon>
        <taxon>Pseudomonadati</taxon>
        <taxon>Pseudomonadota</taxon>
        <taxon>Gammaproteobacteria</taxon>
        <taxon>Cellvibrionales</taxon>
        <taxon>Halieaceae</taxon>
        <taxon>Seongchinamella</taxon>
    </lineage>
</organism>
<evidence type="ECO:0000256" key="1">
    <source>
        <dbReference type="SAM" id="Phobius"/>
    </source>
</evidence>
<sequence length="60" mass="6483">MMSKLGERFLIYAALAVLCALTAAVVGTAAGLWSFVQIVAVIEIIYWIASPGEKPQTRGW</sequence>
<name>A0A4R5LSQ7_9GAMM</name>
<keyword evidence="1" id="KW-0472">Membrane</keyword>
<keyword evidence="1" id="KW-0812">Transmembrane</keyword>
<feature type="transmembrane region" description="Helical" evidence="1">
    <location>
        <begin position="9"/>
        <end position="26"/>
    </location>
</feature>
<evidence type="ECO:0000313" key="2">
    <source>
        <dbReference type="EMBL" id="TDG13948.1"/>
    </source>
</evidence>
<gene>
    <name evidence="2" type="ORF">E2F43_10650</name>
</gene>
<accession>A0A4R5LSQ7</accession>
<reference evidence="2 3" key="1">
    <citation type="submission" date="2019-03" db="EMBL/GenBank/DDBJ databases">
        <title>Seongchinamella monodicae gen. nov., sp. nov., a novel member of the Gammaproteobacteria isolated from a tidal mudflat of beach.</title>
        <authorList>
            <person name="Yang H.G."/>
            <person name="Kang J.W."/>
            <person name="Lee S.D."/>
        </authorList>
    </citation>
    <scope>NUCLEOTIDE SEQUENCE [LARGE SCALE GENOMIC DNA]</scope>
    <source>
        <strain evidence="2 3">GH4-78</strain>
    </source>
</reference>
<keyword evidence="1" id="KW-1133">Transmembrane helix</keyword>
<dbReference type="AlphaFoldDB" id="A0A4R5LSQ7"/>
<comment type="caution">
    <text evidence="2">The sequence shown here is derived from an EMBL/GenBank/DDBJ whole genome shotgun (WGS) entry which is preliminary data.</text>
</comment>
<keyword evidence="3" id="KW-1185">Reference proteome</keyword>
<protein>
    <submittedName>
        <fullName evidence="2">Uncharacterized protein</fullName>
    </submittedName>
</protein>
<proteinExistence type="predicted"/>
<evidence type="ECO:0000313" key="3">
    <source>
        <dbReference type="Proteomes" id="UP000295554"/>
    </source>
</evidence>